<sequence length="955" mass="104296">MTKCESASERNPVAVKRKLIEVSIPLDAINKQSAREKSIRHGHPSTLHLWWARRPLATARAVLFAQLVDDPSVREDEFLAEAREKGYEDPEGWVGHRIKQERERLFDLITRMVDWDNLGDEALFDAVRAEIMKSTNGNPPAILDPFAGGGTIPLEAQRLGLEAHASDLNPVAVLINKALIEIPPKFAGGEPVFPGATGTRTDWPKATGLAEDLRRYGEWMRDAAQKRIGHLYPKAKLPGGGEATVIAWIWARTVTCPNPACGIEMPLVRSWWLGKKKGKEAYVVPRVVDRRIEYEIGHDPKLAPEKDNDGSVGRTGAKCVACGTAVPLNYIREQGRSVGLGRALMATVAEGNRSRIYLEPTVEMVTAAEVSEPDELPSGSLPSNPRDFKTPNYGMFTFASLFTNRQLTALTTFSDLVAEARARVVADARSAGLPSGLRLEQGGDEAEAYADAVATYLSFPISRMANKLSAICSWDSSPKMESVRGLFARQAIPMAWDYAEANPFAGSGGDFAEDVAWVERVLDRLPSGEPAEAVNADAAARSYSGVLISTDPPYYDNIGYSDLSDFFYVWLRRSLRTIHPDLLGTMLVPKSEELVANPYRHGGPDGAKEFFESGFEHVFAHARETATDDYPITVYYAFKQSETDDRGEASTGWETILGSMVRAGWTVTATWPVRSELGNRMIASGTNALASSVVLALRPRPADAPVTDRRGFIAAMKRELGPALRELQQGGIAPVDLPQSAIGPGMAVFSRYAKVIESDGSEMTVRSALTRINEVLDELLTEQEGDFDPATRFAIAWYRSNGYDAGAFGDAENLARARATAVSAMERGGILSARAGKVQLYRPVDLPDDYDVTTDQHTSAWEALQHTIRIQETKGIPAAGAFLHEASRRSDGAVDLDLVKELAYLLFQVAEKNGWTKDAISFNGIATSWSELLDSGRTAAPVSTAATLDFDALDE</sequence>
<accession>A0A4P6FAB9</accession>
<dbReference type="SUPFAM" id="SSF53335">
    <property type="entry name" value="S-adenosyl-L-methionine-dependent methyltransferases"/>
    <property type="match status" value="1"/>
</dbReference>
<dbReference type="Proteomes" id="UP000291259">
    <property type="component" value="Chromosome"/>
</dbReference>
<evidence type="ECO:0000313" key="2">
    <source>
        <dbReference type="EMBL" id="QAY72585.1"/>
    </source>
</evidence>
<dbReference type="EMBL" id="CP035491">
    <property type="protein sequence ID" value="QAY72585.1"/>
    <property type="molecule type" value="Genomic_DNA"/>
</dbReference>
<gene>
    <name evidence="2" type="ORF">ET445_03720</name>
</gene>
<keyword evidence="3" id="KW-1185">Reference proteome</keyword>
<evidence type="ECO:0000259" key="1">
    <source>
        <dbReference type="Pfam" id="PF06634"/>
    </source>
</evidence>
<name>A0A4P6FAB9_9MICO</name>
<dbReference type="InterPro" id="IPR009537">
    <property type="entry name" value="DUF1156"/>
</dbReference>
<dbReference type="OrthoDB" id="3197274at2"/>
<organism evidence="2 3">
    <name type="scientific">Agromyces protaetiae</name>
    <dbReference type="NCBI Taxonomy" id="2509455"/>
    <lineage>
        <taxon>Bacteria</taxon>
        <taxon>Bacillati</taxon>
        <taxon>Actinomycetota</taxon>
        <taxon>Actinomycetes</taxon>
        <taxon>Micrococcales</taxon>
        <taxon>Microbacteriaceae</taxon>
        <taxon>Agromyces</taxon>
    </lineage>
</organism>
<feature type="domain" description="DUF1156" evidence="1">
    <location>
        <begin position="24"/>
        <end position="75"/>
    </location>
</feature>
<dbReference type="Pfam" id="PF06634">
    <property type="entry name" value="DUF1156"/>
    <property type="match status" value="1"/>
</dbReference>
<dbReference type="InterPro" id="IPR029063">
    <property type="entry name" value="SAM-dependent_MTases_sf"/>
</dbReference>
<dbReference type="REBASE" id="297848">
    <property type="entry name" value="M.AspM8ORF3720P"/>
</dbReference>
<evidence type="ECO:0000313" key="3">
    <source>
        <dbReference type="Proteomes" id="UP000291259"/>
    </source>
</evidence>
<protein>
    <submittedName>
        <fullName evidence="2">DUF1156 domain-containing protein</fullName>
    </submittedName>
</protein>
<dbReference type="KEGG" id="agf:ET445_03720"/>
<dbReference type="Gene3D" id="3.40.50.150">
    <property type="entry name" value="Vaccinia Virus protein VP39"/>
    <property type="match status" value="1"/>
</dbReference>
<dbReference type="AlphaFoldDB" id="A0A4P6FAB9"/>
<proteinExistence type="predicted"/>
<reference evidence="2 3" key="1">
    <citation type="submission" date="2019-01" db="EMBL/GenBank/DDBJ databases">
        <title>Genome sequencing of strain FW100M-8.</title>
        <authorList>
            <person name="Heo J."/>
            <person name="Kim S.-J."/>
            <person name="Kim J.-S."/>
            <person name="Hong S.-B."/>
            <person name="Kwon S.-W."/>
        </authorList>
    </citation>
    <scope>NUCLEOTIDE SEQUENCE [LARGE SCALE GENOMIC DNA]</scope>
    <source>
        <strain evidence="2 3">FW100M-8</strain>
    </source>
</reference>